<name>A0A0F7ZVH5_9HYPO</name>
<dbReference type="InterPro" id="IPR051678">
    <property type="entry name" value="AGP_Transferase"/>
</dbReference>
<dbReference type="Proteomes" id="UP000054481">
    <property type="component" value="Unassembled WGS sequence"/>
</dbReference>
<dbReference type="SUPFAM" id="SSF56112">
    <property type="entry name" value="Protein kinase-like (PK-like)"/>
    <property type="match status" value="1"/>
</dbReference>
<dbReference type="PANTHER" id="PTHR21310:SF37">
    <property type="entry name" value="AMINOGLYCOSIDE PHOSPHOTRANSFERASE DOMAIN-CONTAINING PROTEIN"/>
    <property type="match status" value="1"/>
</dbReference>
<dbReference type="EMBL" id="KQ030510">
    <property type="protein sequence ID" value="KJZ76623.1"/>
    <property type="molecule type" value="Genomic_DNA"/>
</dbReference>
<proteinExistence type="predicted"/>
<dbReference type="PANTHER" id="PTHR21310">
    <property type="entry name" value="AMINOGLYCOSIDE PHOSPHOTRANSFERASE-RELATED-RELATED"/>
    <property type="match status" value="1"/>
</dbReference>
<evidence type="ECO:0008006" key="4">
    <source>
        <dbReference type="Google" id="ProtNLM"/>
    </source>
</evidence>
<dbReference type="InterPro" id="IPR011009">
    <property type="entry name" value="Kinase-like_dom_sf"/>
</dbReference>
<evidence type="ECO:0000256" key="1">
    <source>
        <dbReference type="SAM" id="SignalP"/>
    </source>
</evidence>
<sequence length="467" mass="52415">MLCAFIRIVRAPWVIGSFCLRRVWGWISRLTIAKDSQTPATGACKNDIESDAAQHINAPKIGAATFDTDKFPSITEYEQGLAKKDFIDHLDLDAVCALASQFNNGSKCRVVSKNNGSFNVCFFVEFDQGGPKWAVRVPIEPAAQDSWGKLLSEVTTLQYIERNSHIPVPHVHAYGRDAKLCKNSSETHAFLIADFIPGEPLDKKLLVSTEERCRKLFYSELIDILAELRTLEFPALGSLVPDPSGRQQAIVGPVMSMTAAILRLPPFPVLASAKQYMDHQLNLFSKFLMQPSGGIALDEVRQELFALYGMEHVFHQVFTPPSWITGHDSLETNKQMNLEFRQVLEEKSKTCGLCSLLEREWYSQPDAKDIPIGPTDVAFCAAHVLRRPAGVTDVFCDYFAASKSEKSLEDQISDFFEKRPSLALEAQRRVKHSERYASYLKEQGRYETDIDALLAASKALKEKWGWS</sequence>
<feature type="chain" id="PRO_5002526364" description="Aminoglycoside phosphotransferase domain-containing protein" evidence="1">
    <location>
        <begin position="26"/>
        <end position="467"/>
    </location>
</feature>
<organism evidence="2 3">
    <name type="scientific">Hirsutella minnesotensis 3608</name>
    <dbReference type="NCBI Taxonomy" id="1043627"/>
    <lineage>
        <taxon>Eukaryota</taxon>
        <taxon>Fungi</taxon>
        <taxon>Dikarya</taxon>
        <taxon>Ascomycota</taxon>
        <taxon>Pezizomycotina</taxon>
        <taxon>Sordariomycetes</taxon>
        <taxon>Hypocreomycetidae</taxon>
        <taxon>Hypocreales</taxon>
        <taxon>Ophiocordycipitaceae</taxon>
        <taxon>Hirsutella</taxon>
    </lineage>
</organism>
<reference evidence="2 3" key="1">
    <citation type="journal article" date="2014" name="Genome Biol. Evol.">
        <title>Comparative genomics and transcriptomics analyses reveal divergent lifestyle features of nematode endoparasitic fungus Hirsutella minnesotensis.</title>
        <authorList>
            <person name="Lai Y."/>
            <person name="Liu K."/>
            <person name="Zhang X."/>
            <person name="Zhang X."/>
            <person name="Li K."/>
            <person name="Wang N."/>
            <person name="Shu C."/>
            <person name="Wu Y."/>
            <person name="Wang C."/>
            <person name="Bushley K.E."/>
            <person name="Xiang M."/>
            <person name="Liu X."/>
        </authorList>
    </citation>
    <scope>NUCLEOTIDE SEQUENCE [LARGE SCALE GENOMIC DNA]</scope>
    <source>
        <strain evidence="2 3">3608</strain>
    </source>
</reference>
<keyword evidence="3" id="KW-1185">Reference proteome</keyword>
<protein>
    <recommendedName>
        <fullName evidence="4">Aminoglycoside phosphotransferase domain-containing protein</fullName>
    </recommendedName>
</protein>
<evidence type="ECO:0000313" key="2">
    <source>
        <dbReference type="EMBL" id="KJZ76623.1"/>
    </source>
</evidence>
<keyword evidence="1" id="KW-0732">Signal</keyword>
<feature type="signal peptide" evidence="1">
    <location>
        <begin position="1"/>
        <end position="25"/>
    </location>
</feature>
<dbReference type="OrthoDB" id="10003767at2759"/>
<accession>A0A0F7ZVH5</accession>
<evidence type="ECO:0000313" key="3">
    <source>
        <dbReference type="Proteomes" id="UP000054481"/>
    </source>
</evidence>
<gene>
    <name evidence="2" type="ORF">HIM_03959</name>
</gene>
<dbReference type="AlphaFoldDB" id="A0A0F7ZVH5"/>